<dbReference type="RefSeq" id="WP_019350242.1">
    <property type="nucleotide sequence ID" value="NZ_UGGT01000001.1"/>
</dbReference>
<keyword evidence="2" id="KW-1185">Reference proteome</keyword>
<reference evidence="1 2" key="1">
    <citation type="submission" date="2018-06" db="EMBL/GenBank/DDBJ databases">
        <authorList>
            <consortium name="Pathogen Informatics"/>
            <person name="Doyle S."/>
        </authorList>
    </citation>
    <scope>NUCLEOTIDE SEQUENCE [LARGE SCALE GENOMIC DNA]</scope>
    <source>
        <strain evidence="1 2">NCTC11370</strain>
    </source>
</reference>
<name>A0A377GDD5_9GAMM</name>
<evidence type="ECO:0000313" key="1">
    <source>
        <dbReference type="EMBL" id="STO22836.1"/>
    </source>
</evidence>
<proteinExistence type="predicted"/>
<accession>A0A377GDD5</accession>
<dbReference type="Proteomes" id="UP000254554">
    <property type="component" value="Unassembled WGS sequence"/>
</dbReference>
<dbReference type="GeneID" id="93293826"/>
<dbReference type="OrthoDB" id="6978838at2"/>
<dbReference type="EMBL" id="UGGT01000001">
    <property type="protein sequence ID" value="STO22836.1"/>
    <property type="molecule type" value="Genomic_DNA"/>
</dbReference>
<sequence length="175" mass="20065">MAEYCIQAAMFRLPIPYFNRFVHDFWVLRELEGNRIIAQLHGLATSRSKGSIVPIGYSKDHSLRAYCITYDPHFAGQYNLQLGAFALPLDAYYTVYEKNDCLHHWFKAIRAVNAINALDLDYPACGFSIPLSATINSNSIYHTFAQVMDIPLHSFEGFFHIGIETSLYEQIKNYL</sequence>
<evidence type="ECO:0000313" key="2">
    <source>
        <dbReference type="Proteomes" id="UP000254554"/>
    </source>
</evidence>
<protein>
    <submittedName>
        <fullName evidence="1">Uncharacterized protein</fullName>
    </submittedName>
</protein>
<dbReference type="AlphaFoldDB" id="A0A377GDD5"/>
<organism evidence="1 2">
    <name type="scientific">Fluoribacter dumoffii</name>
    <dbReference type="NCBI Taxonomy" id="463"/>
    <lineage>
        <taxon>Bacteria</taxon>
        <taxon>Pseudomonadati</taxon>
        <taxon>Pseudomonadota</taxon>
        <taxon>Gammaproteobacteria</taxon>
        <taxon>Legionellales</taxon>
        <taxon>Legionellaceae</taxon>
        <taxon>Fluoribacter</taxon>
    </lineage>
</organism>
<gene>
    <name evidence="1" type="ORF">NCTC11370_02938</name>
</gene>